<evidence type="ECO:0000313" key="2">
    <source>
        <dbReference type="Proteomes" id="UP000268727"/>
    </source>
</evidence>
<name>A0A3N1H0F9_9PSEU</name>
<reference evidence="1 2" key="1">
    <citation type="submission" date="2018-11" db="EMBL/GenBank/DDBJ databases">
        <title>Sequencing the genomes of 1000 actinobacteria strains.</title>
        <authorList>
            <person name="Klenk H.-P."/>
        </authorList>
    </citation>
    <scope>NUCLEOTIDE SEQUENCE [LARGE SCALE GENOMIC DNA]</scope>
    <source>
        <strain evidence="1 2">DSM 44231</strain>
    </source>
</reference>
<organism evidence="1 2">
    <name type="scientific">Saccharothrix texasensis</name>
    <dbReference type="NCBI Taxonomy" id="103734"/>
    <lineage>
        <taxon>Bacteria</taxon>
        <taxon>Bacillati</taxon>
        <taxon>Actinomycetota</taxon>
        <taxon>Actinomycetes</taxon>
        <taxon>Pseudonocardiales</taxon>
        <taxon>Pseudonocardiaceae</taxon>
        <taxon>Saccharothrix</taxon>
    </lineage>
</organism>
<dbReference type="AlphaFoldDB" id="A0A3N1H0F9"/>
<dbReference type="EMBL" id="RJKM01000001">
    <property type="protein sequence ID" value="ROP36035.1"/>
    <property type="molecule type" value="Genomic_DNA"/>
</dbReference>
<protein>
    <submittedName>
        <fullName evidence="1">Uncharacterized protein</fullName>
    </submittedName>
</protein>
<accession>A0A3N1H0F9</accession>
<dbReference type="Proteomes" id="UP000268727">
    <property type="component" value="Unassembled WGS sequence"/>
</dbReference>
<comment type="caution">
    <text evidence="1">The sequence shown here is derived from an EMBL/GenBank/DDBJ whole genome shotgun (WGS) entry which is preliminary data.</text>
</comment>
<proteinExistence type="predicted"/>
<evidence type="ECO:0000313" key="1">
    <source>
        <dbReference type="EMBL" id="ROP36035.1"/>
    </source>
</evidence>
<gene>
    <name evidence="1" type="ORF">EDD40_1296</name>
</gene>
<sequence>MSAARRRVEDHRAAKAAVMREVRDGLIAQARRTARASAVPATASHGVVAASARDCRRCAQAGFR</sequence>
<dbReference type="RefSeq" id="WP_123742083.1">
    <property type="nucleotide sequence ID" value="NZ_RJKM01000001.1"/>
</dbReference>
<keyword evidence="2" id="KW-1185">Reference proteome</keyword>